<name>A0A5B0SKB5_PUCGR</name>
<evidence type="ECO:0000313" key="3">
    <source>
        <dbReference type="Proteomes" id="UP000325313"/>
    </source>
</evidence>
<accession>A0A5B0SKB5</accession>
<protein>
    <submittedName>
        <fullName evidence="2">Uncharacterized protein</fullName>
    </submittedName>
</protein>
<evidence type="ECO:0000256" key="1">
    <source>
        <dbReference type="SAM" id="MobiDB-lite"/>
    </source>
</evidence>
<dbReference type="EMBL" id="VDEP01000003">
    <property type="protein sequence ID" value="KAA1138322.1"/>
    <property type="molecule type" value="Genomic_DNA"/>
</dbReference>
<feature type="region of interest" description="Disordered" evidence="1">
    <location>
        <begin position="1"/>
        <end position="90"/>
    </location>
</feature>
<reference evidence="2 3" key="1">
    <citation type="submission" date="2019-05" db="EMBL/GenBank/DDBJ databases">
        <title>Emergence of the Ug99 lineage of the wheat stem rust pathogen through somatic hybridization.</title>
        <authorList>
            <person name="Li F."/>
            <person name="Upadhyaya N.M."/>
            <person name="Sperschneider J."/>
            <person name="Matny O."/>
            <person name="Nguyen-Phuc H."/>
            <person name="Mago R."/>
            <person name="Raley C."/>
            <person name="Miller M.E."/>
            <person name="Silverstein K.A.T."/>
            <person name="Henningsen E."/>
            <person name="Hirsch C.D."/>
            <person name="Visser B."/>
            <person name="Pretorius Z.A."/>
            <person name="Steffenson B.J."/>
            <person name="Schwessinger B."/>
            <person name="Dodds P.N."/>
            <person name="Figueroa M."/>
        </authorList>
    </citation>
    <scope>NUCLEOTIDE SEQUENCE [LARGE SCALE GENOMIC DNA]</scope>
    <source>
        <strain evidence="2 3">Ug99</strain>
    </source>
</reference>
<feature type="compositionally biased region" description="Basic and acidic residues" evidence="1">
    <location>
        <begin position="38"/>
        <end position="48"/>
    </location>
</feature>
<proteinExistence type="predicted"/>
<gene>
    <name evidence="2" type="ORF">PGTUg99_030437</name>
</gene>
<sequence>MTRLKVGSNRAAHRAGTVGSLGAGPARSARIQPRAARHKPESPLRWRPELLTGSGRAADFLNAARPDPPEKEQAETGRPAGRPSPPDYHP</sequence>
<evidence type="ECO:0000313" key="2">
    <source>
        <dbReference type="EMBL" id="KAA1138322.1"/>
    </source>
</evidence>
<dbReference type="Proteomes" id="UP000325313">
    <property type="component" value="Unassembled WGS sequence"/>
</dbReference>
<organism evidence="2 3">
    <name type="scientific">Puccinia graminis f. sp. tritici</name>
    <dbReference type="NCBI Taxonomy" id="56615"/>
    <lineage>
        <taxon>Eukaryota</taxon>
        <taxon>Fungi</taxon>
        <taxon>Dikarya</taxon>
        <taxon>Basidiomycota</taxon>
        <taxon>Pucciniomycotina</taxon>
        <taxon>Pucciniomycetes</taxon>
        <taxon>Pucciniales</taxon>
        <taxon>Pucciniaceae</taxon>
        <taxon>Puccinia</taxon>
    </lineage>
</organism>
<comment type="caution">
    <text evidence="2">The sequence shown here is derived from an EMBL/GenBank/DDBJ whole genome shotgun (WGS) entry which is preliminary data.</text>
</comment>
<dbReference type="AlphaFoldDB" id="A0A5B0SKB5"/>